<evidence type="ECO:0000256" key="5">
    <source>
        <dbReference type="ARBA" id="ARBA00022748"/>
    </source>
</evidence>
<protein>
    <recommendedName>
        <fullName evidence="12">Cytochrome c biogenesis B</fullName>
    </recommendedName>
</protein>
<comment type="subcellular location">
    <subcellularLocation>
        <location evidence="1">Membrane</location>
        <topology evidence="1">Multi-pass membrane protein</topology>
    </subcellularLocation>
</comment>
<feature type="compositionally biased region" description="Low complexity" evidence="8">
    <location>
        <begin position="47"/>
        <end position="61"/>
    </location>
</feature>
<comment type="caution">
    <text evidence="9">The sequence shown here is derived from an EMBL/GenBank/DDBJ whole genome shotgun (WGS) entry which is preliminary data.</text>
</comment>
<dbReference type="GO" id="GO:0015232">
    <property type="term" value="F:heme transmembrane transporter activity"/>
    <property type="evidence" value="ECO:0007669"/>
    <property type="project" value="InterPro"/>
</dbReference>
<dbReference type="EMBL" id="SDMP01000020">
    <property type="protein sequence ID" value="RYQ84093.1"/>
    <property type="molecule type" value="Genomic_DNA"/>
</dbReference>
<organism evidence="9 11">
    <name type="scientific">Arachis hypogaea</name>
    <name type="common">Peanut</name>
    <dbReference type="NCBI Taxonomy" id="3818"/>
    <lineage>
        <taxon>Eukaryota</taxon>
        <taxon>Viridiplantae</taxon>
        <taxon>Streptophyta</taxon>
        <taxon>Embryophyta</taxon>
        <taxon>Tracheophyta</taxon>
        <taxon>Spermatophyta</taxon>
        <taxon>Magnoliopsida</taxon>
        <taxon>eudicotyledons</taxon>
        <taxon>Gunneridae</taxon>
        <taxon>Pentapetalae</taxon>
        <taxon>rosids</taxon>
        <taxon>fabids</taxon>
        <taxon>Fabales</taxon>
        <taxon>Fabaceae</taxon>
        <taxon>Papilionoideae</taxon>
        <taxon>50 kb inversion clade</taxon>
        <taxon>dalbergioids sensu lato</taxon>
        <taxon>Dalbergieae</taxon>
        <taxon>Pterocarpus clade</taxon>
        <taxon>Arachis</taxon>
    </lineage>
</organism>
<evidence type="ECO:0000256" key="1">
    <source>
        <dbReference type="ARBA" id="ARBA00004141"/>
    </source>
</evidence>
<dbReference type="GO" id="GO:0017004">
    <property type="term" value="P:cytochrome complex assembly"/>
    <property type="evidence" value="ECO:0007669"/>
    <property type="project" value="UniProtKB-KW"/>
</dbReference>
<dbReference type="AlphaFoldDB" id="A0A444X3A7"/>
<evidence type="ECO:0000256" key="6">
    <source>
        <dbReference type="ARBA" id="ARBA00022989"/>
    </source>
</evidence>
<keyword evidence="6" id="KW-1133">Transmembrane helix</keyword>
<keyword evidence="5" id="KW-0201">Cytochrome c-type biogenesis</keyword>
<proteinExistence type="inferred from homology"/>
<name>A0A444X3A7_ARAHY</name>
<keyword evidence="7" id="KW-0472">Membrane</keyword>
<accession>A0A444X3A7</accession>
<dbReference type="InterPro" id="IPR003544">
    <property type="entry name" value="Cyt_c_biogenesis_CcmB"/>
</dbReference>
<gene>
    <name evidence="9" type="ORF">Ahy_B10g102998</name>
    <name evidence="10" type="ORF">Ahy_B10g103005</name>
</gene>
<evidence type="ECO:0000313" key="11">
    <source>
        <dbReference type="Proteomes" id="UP000289738"/>
    </source>
</evidence>
<keyword evidence="11" id="KW-1185">Reference proteome</keyword>
<dbReference type="PANTHER" id="PTHR30070:SF1">
    <property type="entry name" value="CYTOCHROME C BIOGENESIS B-RELATED"/>
    <property type="match status" value="1"/>
</dbReference>
<dbReference type="PANTHER" id="PTHR30070">
    <property type="entry name" value="HEME EXPORTER PROTEIN B"/>
    <property type="match status" value="1"/>
</dbReference>
<evidence type="ECO:0000256" key="7">
    <source>
        <dbReference type="ARBA" id="ARBA00023136"/>
    </source>
</evidence>
<dbReference type="EMBL" id="SDMP01000020">
    <property type="protein sequence ID" value="RYQ84100.1"/>
    <property type="molecule type" value="Genomic_DNA"/>
</dbReference>
<dbReference type="GO" id="GO:1903607">
    <property type="term" value="P:cytochrome c biosynthetic process"/>
    <property type="evidence" value="ECO:0007669"/>
    <property type="project" value="TreeGrafter"/>
</dbReference>
<feature type="region of interest" description="Disordered" evidence="8">
    <location>
        <begin position="42"/>
        <end position="61"/>
    </location>
</feature>
<evidence type="ECO:0008006" key="12">
    <source>
        <dbReference type="Google" id="ProtNLM"/>
    </source>
</evidence>
<evidence type="ECO:0000256" key="4">
    <source>
        <dbReference type="ARBA" id="ARBA00022692"/>
    </source>
</evidence>
<dbReference type="Proteomes" id="UP000289738">
    <property type="component" value="Chromosome B10"/>
</dbReference>
<evidence type="ECO:0000313" key="9">
    <source>
        <dbReference type="EMBL" id="RYQ84093.1"/>
    </source>
</evidence>
<keyword evidence="3" id="KW-0813">Transport</keyword>
<keyword evidence="4" id="KW-0812">Transmembrane</keyword>
<dbReference type="GO" id="GO:0016020">
    <property type="term" value="C:membrane"/>
    <property type="evidence" value="ECO:0007669"/>
    <property type="project" value="UniProtKB-SubCell"/>
</dbReference>
<evidence type="ECO:0000256" key="3">
    <source>
        <dbReference type="ARBA" id="ARBA00022448"/>
    </source>
</evidence>
<dbReference type="STRING" id="3818.A0A444X3A7"/>
<sequence length="98" mass="10725">MLQLPYQFGRSEMDRLNIPLGSLVFTLLCGIHSRLALGITSSSGWNSSQNPTTSPTSFPPTVSRTSIETEWFHVLSSIGYSSPFVSLFPIAVSMSLQD</sequence>
<reference evidence="9 11" key="1">
    <citation type="submission" date="2019-01" db="EMBL/GenBank/DDBJ databases">
        <title>Sequencing of cultivated peanut Arachis hypogaea provides insights into genome evolution and oil improvement.</title>
        <authorList>
            <person name="Chen X."/>
        </authorList>
    </citation>
    <scope>NUCLEOTIDE SEQUENCE [LARGE SCALE GENOMIC DNA]</scope>
    <source>
        <strain evidence="11">cv. Fuhuasheng</strain>
        <strain evidence="9">GDAAS-fuhuasheng2018</strain>
        <tissue evidence="9">Leaves</tissue>
    </source>
</reference>
<evidence type="ECO:0000313" key="10">
    <source>
        <dbReference type="EMBL" id="RYQ84100.1"/>
    </source>
</evidence>
<comment type="similarity">
    <text evidence="2">Belongs to the CcmB/CycW/HelB family.</text>
</comment>
<evidence type="ECO:0000256" key="8">
    <source>
        <dbReference type="SAM" id="MobiDB-lite"/>
    </source>
</evidence>
<evidence type="ECO:0000256" key="2">
    <source>
        <dbReference type="ARBA" id="ARBA00010544"/>
    </source>
</evidence>